<organism evidence="1 2">
    <name type="scientific">Actinomadura adrarensis</name>
    <dbReference type="NCBI Taxonomy" id="1819600"/>
    <lineage>
        <taxon>Bacteria</taxon>
        <taxon>Bacillati</taxon>
        <taxon>Actinomycetota</taxon>
        <taxon>Actinomycetes</taxon>
        <taxon>Streptosporangiales</taxon>
        <taxon>Thermomonosporaceae</taxon>
        <taxon>Actinomadura</taxon>
    </lineage>
</organism>
<dbReference type="EMBL" id="JBHTIR010004019">
    <property type="protein sequence ID" value="MFD0856226.1"/>
    <property type="molecule type" value="Genomic_DNA"/>
</dbReference>
<keyword evidence="2" id="KW-1185">Reference proteome</keyword>
<dbReference type="Proteomes" id="UP001597083">
    <property type="component" value="Unassembled WGS sequence"/>
</dbReference>
<accession>A0ABW3CPD5</accession>
<sequence length="117" mass="12468">QWLQAEVRPHVDELTLTVPQSVKAGATGDITVTLRQHGGDMPLAYPMSADWSGSPNLHIGDPDRARPRHVATLDPATGKLRALRPGKVKLAVQVNGVTRDVTVTVTVAATRPHGRAA</sequence>
<dbReference type="Gene3D" id="2.60.40.1080">
    <property type="match status" value="1"/>
</dbReference>
<feature type="non-terminal residue" evidence="1">
    <location>
        <position position="1"/>
    </location>
</feature>
<reference evidence="2" key="1">
    <citation type="journal article" date="2019" name="Int. J. Syst. Evol. Microbiol.">
        <title>The Global Catalogue of Microorganisms (GCM) 10K type strain sequencing project: providing services to taxonomists for standard genome sequencing and annotation.</title>
        <authorList>
            <consortium name="The Broad Institute Genomics Platform"/>
            <consortium name="The Broad Institute Genome Sequencing Center for Infectious Disease"/>
            <person name="Wu L."/>
            <person name="Ma J."/>
        </authorList>
    </citation>
    <scope>NUCLEOTIDE SEQUENCE [LARGE SCALE GENOMIC DNA]</scope>
    <source>
        <strain evidence="2">JCM 31696</strain>
    </source>
</reference>
<protein>
    <submittedName>
        <fullName evidence="1">Uncharacterized protein</fullName>
    </submittedName>
</protein>
<evidence type="ECO:0000313" key="2">
    <source>
        <dbReference type="Proteomes" id="UP001597083"/>
    </source>
</evidence>
<comment type="caution">
    <text evidence="1">The sequence shown here is derived from an EMBL/GenBank/DDBJ whole genome shotgun (WGS) entry which is preliminary data.</text>
</comment>
<evidence type="ECO:0000313" key="1">
    <source>
        <dbReference type="EMBL" id="MFD0856226.1"/>
    </source>
</evidence>
<name>A0ABW3CPD5_9ACTN</name>
<proteinExistence type="predicted"/>
<gene>
    <name evidence="1" type="ORF">ACFQ07_28565</name>
</gene>